<protein>
    <recommendedName>
        <fullName evidence="2">arginine deiminase</fullName>
        <ecNumber evidence="2">3.5.3.6</ecNumber>
    </recommendedName>
</protein>
<dbReference type="Pfam" id="PF19420">
    <property type="entry name" value="DDAH_eukar"/>
    <property type="match status" value="1"/>
</dbReference>
<organism evidence="4 5">
    <name type="scientific">Methylocystis borbori</name>
    <dbReference type="NCBI Taxonomy" id="3118750"/>
    <lineage>
        <taxon>Bacteria</taxon>
        <taxon>Pseudomonadati</taxon>
        <taxon>Pseudomonadota</taxon>
        <taxon>Alphaproteobacteria</taxon>
        <taxon>Hyphomicrobiales</taxon>
        <taxon>Methylocystaceae</taxon>
        <taxon>Methylocystis</taxon>
    </lineage>
</organism>
<comment type="pathway">
    <text evidence="1">Amino-acid degradation; L-arginine degradation via ADI pathway; carbamoyl phosphate from L-arginine: step 1/2.</text>
</comment>
<proteinExistence type="predicted"/>
<gene>
    <name evidence="4" type="ORF">V3H18_12555</name>
</gene>
<reference evidence="4 5" key="1">
    <citation type="submission" date="2024-02" db="EMBL/GenBank/DDBJ databases">
        <authorList>
            <person name="Grouzdev D."/>
        </authorList>
    </citation>
    <scope>NUCLEOTIDE SEQUENCE [LARGE SCALE GENOMIC DNA]</scope>
    <source>
        <strain evidence="4 5">9N</strain>
    </source>
</reference>
<evidence type="ECO:0000313" key="5">
    <source>
        <dbReference type="Proteomes" id="UP001350748"/>
    </source>
</evidence>
<dbReference type="PANTHER" id="PTHR47271">
    <property type="entry name" value="ARGININE DEIMINASE"/>
    <property type="match status" value="1"/>
</dbReference>
<keyword evidence="5" id="KW-1185">Reference proteome</keyword>
<evidence type="ECO:0000256" key="1">
    <source>
        <dbReference type="ARBA" id="ARBA00005213"/>
    </source>
</evidence>
<evidence type="ECO:0000256" key="2">
    <source>
        <dbReference type="ARBA" id="ARBA00012171"/>
    </source>
</evidence>
<dbReference type="EMBL" id="JAZHYN010000039">
    <property type="protein sequence ID" value="MEF3367367.1"/>
    <property type="molecule type" value="Genomic_DNA"/>
</dbReference>
<name>A0ABU7XJ08_9HYPH</name>
<comment type="catalytic activity">
    <reaction evidence="3">
        <text>L-arginine + H2O = L-citrulline + NH4(+)</text>
        <dbReference type="Rhea" id="RHEA:19597"/>
        <dbReference type="ChEBI" id="CHEBI:15377"/>
        <dbReference type="ChEBI" id="CHEBI:28938"/>
        <dbReference type="ChEBI" id="CHEBI:32682"/>
        <dbReference type="ChEBI" id="CHEBI:57743"/>
        <dbReference type="EC" id="3.5.3.6"/>
    </reaction>
</comment>
<dbReference type="RefSeq" id="WP_332082412.1">
    <property type="nucleotide sequence ID" value="NZ_JAZHYN010000039.1"/>
</dbReference>
<accession>A0ABU7XJ08</accession>
<dbReference type="SUPFAM" id="SSF55909">
    <property type="entry name" value="Pentein"/>
    <property type="match status" value="1"/>
</dbReference>
<evidence type="ECO:0000256" key="3">
    <source>
        <dbReference type="ARBA" id="ARBA00049429"/>
    </source>
</evidence>
<dbReference type="Proteomes" id="UP001350748">
    <property type="component" value="Unassembled WGS sequence"/>
</dbReference>
<sequence>MKLSLEREILDAPFRPLDESEAAALLPGAVSAQRRILMCAPDHFGVDYVINPWMENQIGRAALPQARAQWDNLRARLAETTHLAFVAPTAGLPDMVFTANAGLAIDDAVVVSRFHAKERRAEERFFRDWFERHDFSVAPWPDHVAFEGAGDALPDRAQRLIWCGHGWRSSEYAPALLEKIFDREAVGLRLVDPRFYHLDTCFCPLSDGWLMYYPEAFDEASRDRIEALVPKEKLIAVGEADARAFACNAVEIDKRVFMNDCSPGLRARLKAAGFTAVVTPLSEFLKAGGGAKCLTLEVHVKRSRGE</sequence>
<comment type="caution">
    <text evidence="4">The sequence shown here is derived from an EMBL/GenBank/DDBJ whole genome shotgun (WGS) entry which is preliminary data.</text>
</comment>
<evidence type="ECO:0000313" key="4">
    <source>
        <dbReference type="EMBL" id="MEF3367367.1"/>
    </source>
</evidence>
<dbReference type="PANTHER" id="PTHR47271:SF2">
    <property type="entry name" value="ARGININE DEIMINASE"/>
    <property type="match status" value="1"/>
</dbReference>
<dbReference type="Gene3D" id="3.75.10.10">
    <property type="entry name" value="L-arginine/glycine Amidinotransferase, Chain A"/>
    <property type="match status" value="1"/>
</dbReference>
<dbReference type="EC" id="3.5.3.6" evidence="2"/>